<dbReference type="Pfam" id="PF12796">
    <property type="entry name" value="Ank_2"/>
    <property type="match status" value="1"/>
</dbReference>
<reference evidence="11 12" key="1">
    <citation type="submission" date="2016-07" db="EMBL/GenBank/DDBJ databases">
        <title>Pervasive Adenine N6-methylation of Active Genes in Fungi.</title>
        <authorList>
            <consortium name="DOE Joint Genome Institute"/>
            <person name="Mondo S.J."/>
            <person name="Dannebaum R.O."/>
            <person name="Kuo R.C."/>
            <person name="Labutti K."/>
            <person name="Haridas S."/>
            <person name="Kuo A."/>
            <person name="Salamov A."/>
            <person name="Ahrendt S.R."/>
            <person name="Lipzen A."/>
            <person name="Sullivan W."/>
            <person name="Andreopoulos W.B."/>
            <person name="Clum A."/>
            <person name="Lindquist E."/>
            <person name="Daum C."/>
            <person name="Ramamoorthy G.K."/>
            <person name="Gryganskyi A."/>
            <person name="Culley D."/>
            <person name="Magnuson J.K."/>
            <person name="James T.Y."/>
            <person name="O'Malley M.A."/>
            <person name="Stajich J.E."/>
            <person name="Spatafora J.W."/>
            <person name="Visel A."/>
            <person name="Grigoriev I.V."/>
        </authorList>
    </citation>
    <scope>NUCLEOTIDE SEQUENCE [LARGE SCALE GENOMIC DNA]</scope>
    <source>
        <strain evidence="11 12">PL171</strain>
    </source>
</reference>
<comment type="similarity">
    <text evidence="5">In the N-terminal section; belongs to the asparaginase 1 family.</text>
</comment>
<dbReference type="Gene3D" id="3.40.50.1170">
    <property type="entry name" value="L-asparaginase, N-terminal domain"/>
    <property type="match status" value="1"/>
</dbReference>
<keyword evidence="4 6" id="KW-0040">ANK repeat</keyword>
<dbReference type="STRING" id="765915.A0A1Y2HEV1"/>
<dbReference type="Gene3D" id="1.25.40.20">
    <property type="entry name" value="Ankyrin repeat-containing domain"/>
    <property type="match status" value="1"/>
</dbReference>
<dbReference type="NCBIfam" id="TIGR00519">
    <property type="entry name" value="asnASE_I"/>
    <property type="match status" value="1"/>
</dbReference>
<evidence type="ECO:0000313" key="11">
    <source>
        <dbReference type="EMBL" id="ORZ33110.1"/>
    </source>
</evidence>
<dbReference type="SMART" id="SM00248">
    <property type="entry name" value="ANK"/>
    <property type="match status" value="1"/>
</dbReference>
<dbReference type="PROSITE" id="PS00917">
    <property type="entry name" value="ASN_GLN_ASE_2"/>
    <property type="match status" value="1"/>
</dbReference>
<name>A0A1Y2HEV1_9FUNG</name>
<dbReference type="InterPro" id="IPR037152">
    <property type="entry name" value="L-asparaginase_N_sf"/>
</dbReference>
<dbReference type="SFLD" id="SFLDS00057">
    <property type="entry name" value="Glutaminase/Asparaginase"/>
    <property type="match status" value="1"/>
</dbReference>
<evidence type="ECO:0000313" key="12">
    <source>
        <dbReference type="Proteomes" id="UP000193411"/>
    </source>
</evidence>
<evidence type="ECO:0000256" key="6">
    <source>
        <dbReference type="PROSITE-ProRule" id="PRU00023"/>
    </source>
</evidence>
<dbReference type="PANTHER" id="PTHR11707:SF28">
    <property type="entry name" value="60 KDA LYSOPHOSPHOLIPASE"/>
    <property type="match status" value="1"/>
</dbReference>
<dbReference type="FunFam" id="3.40.50.40:FF:000001">
    <property type="entry name" value="L-asparaginase 1"/>
    <property type="match status" value="1"/>
</dbReference>
<keyword evidence="2" id="KW-0677">Repeat</keyword>
<dbReference type="PRINTS" id="PR00139">
    <property type="entry name" value="ASNGLNASE"/>
</dbReference>
<evidence type="ECO:0000256" key="1">
    <source>
        <dbReference type="ARBA" id="ARBA00012920"/>
    </source>
</evidence>
<dbReference type="PIRSF" id="PIRSF500176">
    <property type="entry name" value="L_ASNase"/>
    <property type="match status" value="1"/>
</dbReference>
<dbReference type="SUPFAM" id="SSF53774">
    <property type="entry name" value="Glutaminase/Asparaginase"/>
    <property type="match status" value="1"/>
</dbReference>
<dbReference type="InterPro" id="IPR040919">
    <property type="entry name" value="Asparaginase_C"/>
</dbReference>
<dbReference type="CDD" id="cd08963">
    <property type="entry name" value="L-asparaginase_I"/>
    <property type="match status" value="1"/>
</dbReference>
<dbReference type="InterPro" id="IPR006033">
    <property type="entry name" value="AsnA_fam"/>
</dbReference>
<dbReference type="Pfam" id="PF17763">
    <property type="entry name" value="Asparaginase_C"/>
    <property type="match status" value="1"/>
</dbReference>
<evidence type="ECO:0000256" key="8">
    <source>
        <dbReference type="SAM" id="MobiDB-lite"/>
    </source>
</evidence>
<keyword evidence="12" id="KW-1185">Reference proteome</keyword>
<dbReference type="FunFam" id="3.40.50.1170:FF:000003">
    <property type="entry name" value="60 kDa lysophospholipase"/>
    <property type="match status" value="1"/>
</dbReference>
<dbReference type="GO" id="GO:0004067">
    <property type="term" value="F:asparaginase activity"/>
    <property type="evidence" value="ECO:0007669"/>
    <property type="project" value="UniProtKB-UniRule"/>
</dbReference>
<organism evidence="11 12">
    <name type="scientific">Catenaria anguillulae PL171</name>
    <dbReference type="NCBI Taxonomy" id="765915"/>
    <lineage>
        <taxon>Eukaryota</taxon>
        <taxon>Fungi</taxon>
        <taxon>Fungi incertae sedis</taxon>
        <taxon>Blastocladiomycota</taxon>
        <taxon>Blastocladiomycetes</taxon>
        <taxon>Blastocladiales</taxon>
        <taxon>Catenariaceae</taxon>
        <taxon>Catenaria</taxon>
    </lineage>
</organism>
<dbReference type="InterPro" id="IPR036770">
    <property type="entry name" value="Ankyrin_rpt-contain_sf"/>
</dbReference>
<feature type="compositionally biased region" description="Low complexity" evidence="8">
    <location>
        <begin position="55"/>
        <end position="64"/>
    </location>
</feature>
<dbReference type="PROSITE" id="PS50297">
    <property type="entry name" value="ANK_REP_REGION"/>
    <property type="match status" value="1"/>
</dbReference>
<dbReference type="SMART" id="SM00870">
    <property type="entry name" value="Asparaginase"/>
    <property type="match status" value="1"/>
</dbReference>
<feature type="region of interest" description="Disordered" evidence="8">
    <location>
        <begin position="503"/>
        <end position="567"/>
    </location>
</feature>
<dbReference type="InterPro" id="IPR036152">
    <property type="entry name" value="Asp/glu_Ase-like_sf"/>
</dbReference>
<dbReference type="AlphaFoldDB" id="A0A1Y2HEV1"/>
<feature type="compositionally biased region" description="Low complexity" evidence="8">
    <location>
        <begin position="553"/>
        <end position="567"/>
    </location>
</feature>
<evidence type="ECO:0000256" key="2">
    <source>
        <dbReference type="ARBA" id="ARBA00022737"/>
    </source>
</evidence>
<feature type="domain" description="L-asparaginase N-terminal" evidence="9">
    <location>
        <begin position="94"/>
        <end position="332"/>
    </location>
</feature>
<dbReference type="Gene3D" id="3.40.50.40">
    <property type="match status" value="1"/>
</dbReference>
<evidence type="ECO:0000259" key="10">
    <source>
        <dbReference type="Pfam" id="PF17763"/>
    </source>
</evidence>
<dbReference type="Proteomes" id="UP000193411">
    <property type="component" value="Unassembled WGS sequence"/>
</dbReference>
<dbReference type="InterPro" id="IPR027473">
    <property type="entry name" value="L-asparaginase_C"/>
</dbReference>
<evidence type="ECO:0000256" key="7">
    <source>
        <dbReference type="PROSITE-ProRule" id="PRU10100"/>
    </source>
</evidence>
<dbReference type="EC" id="3.5.1.1" evidence="1"/>
<dbReference type="PIRSF" id="PIRSF001220">
    <property type="entry name" value="L-ASNase_gatD"/>
    <property type="match status" value="1"/>
</dbReference>
<gene>
    <name evidence="11" type="ORF">BCR44DRAFT_61427</name>
</gene>
<evidence type="ECO:0000256" key="5">
    <source>
        <dbReference type="ARBA" id="ARBA00061199"/>
    </source>
</evidence>
<dbReference type="PANTHER" id="PTHR11707">
    <property type="entry name" value="L-ASPARAGINASE"/>
    <property type="match status" value="1"/>
</dbReference>
<dbReference type="OrthoDB" id="542841at2759"/>
<feature type="region of interest" description="Disordered" evidence="8">
    <location>
        <begin position="1"/>
        <end position="64"/>
    </location>
</feature>
<dbReference type="InterPro" id="IPR006034">
    <property type="entry name" value="Asparaginase/glutaminase-like"/>
</dbReference>
<feature type="repeat" description="ANK" evidence="6">
    <location>
        <begin position="613"/>
        <end position="645"/>
    </location>
</feature>
<protein>
    <recommendedName>
        <fullName evidence="1">asparaginase</fullName>
        <ecNumber evidence="1">3.5.1.1</ecNumber>
    </recommendedName>
</protein>
<dbReference type="InterPro" id="IPR041725">
    <property type="entry name" value="L-asparaginase_I"/>
</dbReference>
<comment type="caution">
    <text evidence="11">The sequence shown here is derived from an EMBL/GenBank/DDBJ whole genome shotgun (WGS) entry which is preliminary data.</text>
</comment>
<dbReference type="GO" id="GO:0009066">
    <property type="term" value="P:aspartate family amino acid metabolic process"/>
    <property type="evidence" value="ECO:0007669"/>
    <property type="project" value="UniProtKB-ARBA"/>
</dbReference>
<accession>A0A1Y2HEV1</accession>
<dbReference type="InterPro" id="IPR027474">
    <property type="entry name" value="L-asparaginase_N"/>
</dbReference>
<dbReference type="PROSITE" id="PS51732">
    <property type="entry name" value="ASN_GLN_ASE_3"/>
    <property type="match status" value="1"/>
</dbReference>
<feature type="compositionally biased region" description="Pro residues" evidence="8">
    <location>
        <begin position="536"/>
        <end position="547"/>
    </location>
</feature>
<dbReference type="Pfam" id="PF00710">
    <property type="entry name" value="Asparaginase"/>
    <property type="match status" value="1"/>
</dbReference>
<feature type="domain" description="Asparaginase/glutaminase C-terminal" evidence="10">
    <location>
        <begin position="352"/>
        <end position="466"/>
    </location>
</feature>
<dbReference type="EMBL" id="MCFL01000038">
    <property type="protein sequence ID" value="ORZ33110.1"/>
    <property type="molecule type" value="Genomic_DNA"/>
</dbReference>
<sequence>MPPKRKPSPNRNNTATASSTAKPVPASAPLASSPVPIPSRSQPQAGTRNPPPALNPLSLAMSPPKEYHSDAVHLQLQSASAAAMDEMVATNLSRVLIIYTGGTIGMQHTREMGYVPVPNYLTQVLSSQTRFHDPTDSVARDASGASVAIPGGPLPRRLANKVVRQMGESPERVEALVTPVSLWGKRIVYSVLEYDPLLDSSNMSMQDWAKIASDVELNYEHYDAFIILHGTDTMAYTASALSFMLENLGKTVILTGSQVPLAEVRNDAIENLLGALTIAGHFIIPEVTLYFHNKLYRGNRTSKVDAVDFSAFDSPNLSPLVSVGINIDVQWRDIWRPRDLAKFRAHKSLDPNVATLRLFPGITLSTIRAFLQPPIRGVVLETFGAGNGPDARTDILAALREAHDRGVVLVNCTQCRRGLVTDLYSTGKALVQAGVVPGADMTTEAALTKLSYLLGKGLDPETIRRLIRRPLRGELTVVDPRPRFALSKRDFAAVLHHILGRAATTQRVPGQPEDSDSEDVHLSSTPDPHSHLLHPPMSPTRPASAPPHDPHDPLTALTPIPTTPTTATSVPQMERTLAPMMLALAAAQGRADHVAFLHKECPTIPFNLADPLTGAPPLHHAAANAQPATTRYLLAHGANVHARDRKGHSALWAAVVGQAGGASCVSDSGRPAAAALLSASAADALGDAAEAQDPRDEVIDMLVQTGAHLVKDEAVRAGVEALWACMRGDLVTVKRWLRAGLGVGVQVGPEKKGLLHAVRLGSFYVAVWV</sequence>
<feature type="active site" evidence="7">
    <location>
        <position position="231"/>
    </location>
</feature>
<dbReference type="InterPro" id="IPR027475">
    <property type="entry name" value="Asparaginase/glutaminase_AS2"/>
</dbReference>
<evidence type="ECO:0000259" key="9">
    <source>
        <dbReference type="Pfam" id="PF00710"/>
    </source>
</evidence>
<evidence type="ECO:0000256" key="4">
    <source>
        <dbReference type="ARBA" id="ARBA00023043"/>
    </source>
</evidence>
<dbReference type="SUPFAM" id="SSF48403">
    <property type="entry name" value="Ankyrin repeat"/>
    <property type="match status" value="1"/>
</dbReference>
<dbReference type="PROSITE" id="PS50088">
    <property type="entry name" value="ANK_REPEAT"/>
    <property type="match status" value="1"/>
</dbReference>
<dbReference type="InterPro" id="IPR002110">
    <property type="entry name" value="Ankyrin_rpt"/>
</dbReference>
<feature type="compositionally biased region" description="Low complexity" evidence="8">
    <location>
        <begin position="21"/>
        <end position="34"/>
    </location>
</feature>
<evidence type="ECO:0000256" key="3">
    <source>
        <dbReference type="ARBA" id="ARBA00022801"/>
    </source>
</evidence>
<keyword evidence="3" id="KW-0378">Hydrolase</keyword>
<proteinExistence type="inferred from homology"/>